<feature type="chain" id="PRO_5046245892" evidence="2">
    <location>
        <begin position="26"/>
        <end position="179"/>
    </location>
</feature>
<feature type="compositionally biased region" description="Pro residues" evidence="1">
    <location>
        <begin position="51"/>
        <end position="69"/>
    </location>
</feature>
<evidence type="ECO:0000256" key="2">
    <source>
        <dbReference type="SAM" id="SignalP"/>
    </source>
</evidence>
<keyword evidence="4" id="KW-1185">Reference proteome</keyword>
<feature type="region of interest" description="Disordered" evidence="1">
    <location>
        <begin position="29"/>
        <end position="69"/>
    </location>
</feature>
<protein>
    <submittedName>
        <fullName evidence="3">Uncharacterized protein</fullName>
    </submittedName>
</protein>
<reference evidence="4" key="1">
    <citation type="submission" date="2020-01" db="EMBL/GenBank/DDBJ databases">
        <title>Sphingomonas sp. strain CSW-10.</title>
        <authorList>
            <person name="Chen W.-M."/>
        </authorList>
    </citation>
    <scope>NUCLEOTIDE SEQUENCE [LARGE SCALE GENOMIC DNA]</scope>
    <source>
        <strain evidence="4">FSY-8</strain>
    </source>
</reference>
<dbReference type="EMBL" id="JAAAPO010000007">
    <property type="protein sequence ID" value="NBC37972.1"/>
    <property type="molecule type" value="Genomic_DNA"/>
</dbReference>
<dbReference type="RefSeq" id="WP_161720541.1">
    <property type="nucleotide sequence ID" value="NZ_JAAAPO010000007.1"/>
</dbReference>
<sequence>MAGRCGRAVGWSVLASVVLASPASATQSALDSGKAGQQAAGPLSSPSGRVGPPPVVVPAPMPKPAPVTPAAPVAGDSLADDPDVRCLALFSVLAGQGEGRDTRDWAGMVGIVMYFVGKVRARLPNANLTVVFTELASDPQSGRKLMGSLDRCRTEAAAQGQSLIDLGKALKGVRPGAST</sequence>
<accession>A0ABW9XHD4</accession>
<dbReference type="Proteomes" id="UP000753724">
    <property type="component" value="Unassembled WGS sequence"/>
</dbReference>
<feature type="signal peptide" evidence="2">
    <location>
        <begin position="1"/>
        <end position="25"/>
    </location>
</feature>
<organism evidence="3 4">
    <name type="scientific">Novosphingobium ovatum</name>
    <dbReference type="NCBI Taxonomy" id="1908523"/>
    <lineage>
        <taxon>Bacteria</taxon>
        <taxon>Pseudomonadati</taxon>
        <taxon>Pseudomonadota</taxon>
        <taxon>Alphaproteobacteria</taxon>
        <taxon>Sphingomonadales</taxon>
        <taxon>Sphingomonadaceae</taxon>
        <taxon>Novosphingobium</taxon>
    </lineage>
</organism>
<comment type="caution">
    <text evidence="3">The sequence shown here is derived from an EMBL/GenBank/DDBJ whole genome shotgun (WGS) entry which is preliminary data.</text>
</comment>
<evidence type="ECO:0000256" key="1">
    <source>
        <dbReference type="SAM" id="MobiDB-lite"/>
    </source>
</evidence>
<keyword evidence="2" id="KW-0732">Signal</keyword>
<proteinExistence type="predicted"/>
<gene>
    <name evidence="3" type="ORF">GTZ99_15560</name>
</gene>
<evidence type="ECO:0000313" key="3">
    <source>
        <dbReference type="EMBL" id="NBC37972.1"/>
    </source>
</evidence>
<evidence type="ECO:0000313" key="4">
    <source>
        <dbReference type="Proteomes" id="UP000753724"/>
    </source>
</evidence>
<name>A0ABW9XHD4_9SPHN</name>